<sequence length="209" mass="22704">MRENCKTFKTKVLSKFVYCGLSTTFVQKVFNVMNVNKLGYDATSVLDAATKGAMLATQLVLGIIANLIAFVSFIAFFNGMLSWFGMLLGFEGLSLEFILGKVFIPLAWIMGVKWDECEEVARLVGIKTIVNEFVAYEQFGESKRAGLLSPRSQLIATYALCGFSNPGSIGILIGALVTMAPEKKNAITEVAFRAFIAGCVTCFLTASIA</sequence>
<dbReference type="Pfam" id="PF07662">
    <property type="entry name" value="Nucleos_tra2_C"/>
    <property type="match status" value="1"/>
</dbReference>
<dbReference type="GO" id="GO:0005415">
    <property type="term" value="F:nucleoside:sodium symporter activity"/>
    <property type="evidence" value="ECO:0007669"/>
    <property type="project" value="TreeGrafter"/>
</dbReference>
<keyword evidence="1" id="KW-1133">Transmembrane helix</keyword>
<dbReference type="AlphaFoldDB" id="A0A6L2QE86"/>
<dbReference type="InterPro" id="IPR011657">
    <property type="entry name" value="CNT_C_dom"/>
</dbReference>
<gene>
    <name evidence="3" type="ORF">Cfor_06403</name>
</gene>
<evidence type="ECO:0000313" key="3">
    <source>
        <dbReference type="EMBL" id="GFG40537.1"/>
    </source>
</evidence>
<feature type="domain" description="Concentrative nucleoside transporter C-terminal" evidence="2">
    <location>
        <begin position="40"/>
        <end position="209"/>
    </location>
</feature>
<name>A0A6L2QE86_COPFO</name>
<dbReference type="InParanoid" id="A0A6L2QE86"/>
<dbReference type="GO" id="GO:0005886">
    <property type="term" value="C:plasma membrane"/>
    <property type="evidence" value="ECO:0007669"/>
    <property type="project" value="TreeGrafter"/>
</dbReference>
<keyword evidence="4" id="KW-1185">Reference proteome</keyword>
<feature type="transmembrane region" description="Helical" evidence="1">
    <location>
        <begin position="53"/>
        <end position="76"/>
    </location>
</feature>
<evidence type="ECO:0000259" key="2">
    <source>
        <dbReference type="Pfam" id="PF07662"/>
    </source>
</evidence>
<evidence type="ECO:0000313" key="4">
    <source>
        <dbReference type="Proteomes" id="UP000502823"/>
    </source>
</evidence>
<dbReference type="EMBL" id="BLKM01002270">
    <property type="protein sequence ID" value="GFG40537.1"/>
    <property type="molecule type" value="Genomic_DNA"/>
</dbReference>
<dbReference type="OrthoDB" id="6075923at2759"/>
<feature type="transmembrane region" description="Helical" evidence="1">
    <location>
        <begin position="83"/>
        <end position="104"/>
    </location>
</feature>
<accession>A0A6L2QE86</accession>
<dbReference type="PANTHER" id="PTHR10590">
    <property type="entry name" value="SODIUM/NUCLEOSIDE COTRANSPORTER"/>
    <property type="match status" value="1"/>
</dbReference>
<dbReference type="PANTHER" id="PTHR10590:SF4">
    <property type="entry name" value="SOLUTE CARRIER FAMILY 28 MEMBER 3"/>
    <property type="match status" value="1"/>
</dbReference>
<keyword evidence="1" id="KW-0812">Transmembrane</keyword>
<feature type="transmembrane region" description="Helical" evidence="1">
    <location>
        <begin position="12"/>
        <end position="33"/>
    </location>
</feature>
<proteinExistence type="predicted"/>
<feature type="transmembrane region" description="Helical" evidence="1">
    <location>
        <begin position="155"/>
        <end position="178"/>
    </location>
</feature>
<organism evidence="3 4">
    <name type="scientific">Coptotermes formosanus</name>
    <name type="common">Formosan subterranean termite</name>
    <dbReference type="NCBI Taxonomy" id="36987"/>
    <lineage>
        <taxon>Eukaryota</taxon>
        <taxon>Metazoa</taxon>
        <taxon>Ecdysozoa</taxon>
        <taxon>Arthropoda</taxon>
        <taxon>Hexapoda</taxon>
        <taxon>Insecta</taxon>
        <taxon>Pterygota</taxon>
        <taxon>Neoptera</taxon>
        <taxon>Polyneoptera</taxon>
        <taxon>Dictyoptera</taxon>
        <taxon>Blattodea</taxon>
        <taxon>Blattoidea</taxon>
        <taxon>Termitoidae</taxon>
        <taxon>Rhinotermitidae</taxon>
        <taxon>Coptotermes</taxon>
    </lineage>
</organism>
<feature type="transmembrane region" description="Helical" evidence="1">
    <location>
        <begin position="190"/>
        <end position="208"/>
    </location>
</feature>
<evidence type="ECO:0000256" key="1">
    <source>
        <dbReference type="SAM" id="Phobius"/>
    </source>
</evidence>
<keyword evidence="1" id="KW-0472">Membrane</keyword>
<dbReference type="Proteomes" id="UP000502823">
    <property type="component" value="Unassembled WGS sequence"/>
</dbReference>
<feature type="non-terminal residue" evidence="3">
    <location>
        <position position="209"/>
    </location>
</feature>
<dbReference type="InterPro" id="IPR008276">
    <property type="entry name" value="C_nuclsd_transpt"/>
</dbReference>
<protein>
    <recommendedName>
        <fullName evidence="2">Concentrative nucleoside transporter C-terminal domain-containing protein</fullName>
    </recommendedName>
</protein>
<reference evidence="4" key="1">
    <citation type="submission" date="2020-01" db="EMBL/GenBank/DDBJ databases">
        <title>Draft genome sequence of the Termite Coptotermes fromosanus.</title>
        <authorList>
            <person name="Itakura S."/>
            <person name="Yosikawa Y."/>
            <person name="Umezawa K."/>
        </authorList>
    </citation>
    <scope>NUCLEOTIDE SEQUENCE [LARGE SCALE GENOMIC DNA]</scope>
</reference>
<comment type="caution">
    <text evidence="3">The sequence shown here is derived from an EMBL/GenBank/DDBJ whole genome shotgun (WGS) entry which is preliminary data.</text>
</comment>